<protein>
    <submittedName>
        <fullName evidence="1">Uncharacterized protein</fullName>
    </submittedName>
</protein>
<dbReference type="HOGENOM" id="CLU_1421556_0_0_1"/>
<sequence>MPFILNLLTTTAAIEQRLSSLTNPRDLSNAYSVLQEAEDALEKAVSLGPTRLPQHIAEELISDLKRISAAAESSSTRKQEQKVLKDAQDFRARVVTAIRKHQATEIYSPQSYDYLSMETSTERPGGKDFHPELEKVEDEQHKDITVVQESPLLSLLHGAGKAEGRSDCNDNVDGVRVGPLPVFPPQNGRAV</sequence>
<gene>
    <name evidence="1" type="ORF">GYMLUDRAFT_76424</name>
</gene>
<accession>A0A0D0C067</accession>
<evidence type="ECO:0000313" key="2">
    <source>
        <dbReference type="Proteomes" id="UP000053593"/>
    </source>
</evidence>
<evidence type="ECO:0000313" key="1">
    <source>
        <dbReference type="EMBL" id="KIK55684.1"/>
    </source>
</evidence>
<name>A0A0D0C067_9AGAR</name>
<keyword evidence="2" id="KW-1185">Reference proteome</keyword>
<dbReference type="EMBL" id="KN834804">
    <property type="protein sequence ID" value="KIK55684.1"/>
    <property type="molecule type" value="Genomic_DNA"/>
</dbReference>
<dbReference type="AlphaFoldDB" id="A0A0D0C067"/>
<dbReference type="Proteomes" id="UP000053593">
    <property type="component" value="Unassembled WGS sequence"/>
</dbReference>
<reference evidence="1 2" key="1">
    <citation type="submission" date="2014-04" db="EMBL/GenBank/DDBJ databases">
        <title>Evolutionary Origins and Diversification of the Mycorrhizal Mutualists.</title>
        <authorList>
            <consortium name="DOE Joint Genome Institute"/>
            <consortium name="Mycorrhizal Genomics Consortium"/>
            <person name="Kohler A."/>
            <person name="Kuo A."/>
            <person name="Nagy L.G."/>
            <person name="Floudas D."/>
            <person name="Copeland A."/>
            <person name="Barry K.W."/>
            <person name="Cichocki N."/>
            <person name="Veneault-Fourrey C."/>
            <person name="LaButti K."/>
            <person name="Lindquist E.A."/>
            <person name="Lipzen A."/>
            <person name="Lundell T."/>
            <person name="Morin E."/>
            <person name="Murat C."/>
            <person name="Riley R."/>
            <person name="Ohm R."/>
            <person name="Sun H."/>
            <person name="Tunlid A."/>
            <person name="Henrissat B."/>
            <person name="Grigoriev I.V."/>
            <person name="Hibbett D.S."/>
            <person name="Martin F."/>
        </authorList>
    </citation>
    <scope>NUCLEOTIDE SEQUENCE [LARGE SCALE GENOMIC DNA]</scope>
    <source>
        <strain evidence="1 2">FD-317 M1</strain>
    </source>
</reference>
<proteinExistence type="predicted"/>
<organism evidence="1 2">
    <name type="scientific">Collybiopsis luxurians FD-317 M1</name>
    <dbReference type="NCBI Taxonomy" id="944289"/>
    <lineage>
        <taxon>Eukaryota</taxon>
        <taxon>Fungi</taxon>
        <taxon>Dikarya</taxon>
        <taxon>Basidiomycota</taxon>
        <taxon>Agaricomycotina</taxon>
        <taxon>Agaricomycetes</taxon>
        <taxon>Agaricomycetidae</taxon>
        <taxon>Agaricales</taxon>
        <taxon>Marasmiineae</taxon>
        <taxon>Omphalotaceae</taxon>
        <taxon>Collybiopsis</taxon>
        <taxon>Collybiopsis luxurians</taxon>
    </lineage>
</organism>